<evidence type="ECO:0000313" key="3">
    <source>
        <dbReference type="Proteomes" id="UP000887116"/>
    </source>
</evidence>
<gene>
    <name evidence="2" type="ORF">TNCT_585011</name>
</gene>
<accession>A0A8X6LFQ5</accession>
<organism evidence="2 3">
    <name type="scientific">Trichonephila clavata</name>
    <name type="common">Joro spider</name>
    <name type="synonym">Nephila clavata</name>
    <dbReference type="NCBI Taxonomy" id="2740835"/>
    <lineage>
        <taxon>Eukaryota</taxon>
        <taxon>Metazoa</taxon>
        <taxon>Ecdysozoa</taxon>
        <taxon>Arthropoda</taxon>
        <taxon>Chelicerata</taxon>
        <taxon>Arachnida</taxon>
        <taxon>Araneae</taxon>
        <taxon>Araneomorphae</taxon>
        <taxon>Entelegynae</taxon>
        <taxon>Araneoidea</taxon>
        <taxon>Nephilidae</taxon>
        <taxon>Trichonephila</taxon>
    </lineage>
</organism>
<proteinExistence type="predicted"/>
<protein>
    <submittedName>
        <fullName evidence="2">Uncharacterized protein</fullName>
    </submittedName>
</protein>
<dbReference type="EMBL" id="BMAO01006020">
    <property type="protein sequence ID" value="GFR05499.1"/>
    <property type="molecule type" value="Genomic_DNA"/>
</dbReference>
<dbReference type="Proteomes" id="UP000887116">
    <property type="component" value="Unassembled WGS sequence"/>
</dbReference>
<name>A0A8X6LFQ5_TRICU</name>
<feature type="transmembrane region" description="Helical" evidence="1">
    <location>
        <begin position="23"/>
        <end position="51"/>
    </location>
</feature>
<reference evidence="2" key="1">
    <citation type="submission" date="2020-07" db="EMBL/GenBank/DDBJ databases">
        <title>Multicomponent nature underlies the extraordinary mechanical properties of spider dragline silk.</title>
        <authorList>
            <person name="Kono N."/>
            <person name="Nakamura H."/>
            <person name="Mori M."/>
            <person name="Yoshida Y."/>
            <person name="Ohtoshi R."/>
            <person name="Malay A.D."/>
            <person name="Moran D.A.P."/>
            <person name="Tomita M."/>
            <person name="Numata K."/>
            <person name="Arakawa K."/>
        </authorList>
    </citation>
    <scope>NUCLEOTIDE SEQUENCE</scope>
</reference>
<keyword evidence="1" id="KW-0812">Transmembrane</keyword>
<dbReference type="OrthoDB" id="10501158at2759"/>
<comment type="caution">
    <text evidence="2">The sequence shown here is derived from an EMBL/GenBank/DDBJ whole genome shotgun (WGS) entry which is preliminary data.</text>
</comment>
<sequence>MYDEPGPPSPHEHGPKTFRGERVLYITMECWTTIFIFCIVMGFSLIITPIIVPPSEVLFKIFSAVGFFLVCVPSFFVGAIKWSIQKRKEAAEAELKRDEARRRRNLRVIKGY</sequence>
<keyword evidence="1" id="KW-1133">Transmembrane helix</keyword>
<dbReference type="AlphaFoldDB" id="A0A8X6LFQ5"/>
<evidence type="ECO:0000256" key="1">
    <source>
        <dbReference type="SAM" id="Phobius"/>
    </source>
</evidence>
<keyword evidence="1" id="KW-0472">Membrane</keyword>
<feature type="transmembrane region" description="Helical" evidence="1">
    <location>
        <begin position="57"/>
        <end position="80"/>
    </location>
</feature>
<evidence type="ECO:0000313" key="2">
    <source>
        <dbReference type="EMBL" id="GFR05499.1"/>
    </source>
</evidence>
<keyword evidence="3" id="KW-1185">Reference proteome</keyword>